<dbReference type="InterPro" id="IPR040183">
    <property type="entry name" value="THUMPD1-like"/>
</dbReference>
<accession>A0A1I8NN75</accession>
<protein>
    <recommendedName>
        <fullName evidence="4">THUMP domain-containing protein</fullName>
    </recommendedName>
</protein>
<dbReference type="GO" id="GO:0006400">
    <property type="term" value="P:tRNA modification"/>
    <property type="evidence" value="ECO:0007669"/>
    <property type="project" value="InterPro"/>
</dbReference>
<feature type="region of interest" description="Disordered" evidence="3">
    <location>
        <begin position="290"/>
        <end position="315"/>
    </location>
</feature>
<evidence type="ECO:0000256" key="2">
    <source>
        <dbReference type="PROSITE-ProRule" id="PRU00529"/>
    </source>
</evidence>
<dbReference type="SUPFAM" id="SSF143437">
    <property type="entry name" value="THUMP domain-like"/>
    <property type="match status" value="1"/>
</dbReference>
<comment type="similarity">
    <text evidence="1">Belongs to the THUMPD1 family.</text>
</comment>
<reference evidence="5" key="1">
    <citation type="submission" date="2020-05" db="UniProtKB">
        <authorList>
            <consortium name="EnsemblMetazoa"/>
        </authorList>
    </citation>
    <scope>IDENTIFICATION</scope>
    <source>
        <strain evidence="5">USDA</strain>
    </source>
</reference>
<dbReference type="Pfam" id="PF02926">
    <property type="entry name" value="THUMP"/>
    <property type="match status" value="1"/>
</dbReference>
<dbReference type="OrthoDB" id="367221at2759"/>
<feature type="domain" description="THUMP" evidence="4">
    <location>
        <begin position="142"/>
        <end position="248"/>
    </location>
</feature>
<evidence type="ECO:0000256" key="1">
    <source>
        <dbReference type="ARBA" id="ARBA00060731"/>
    </source>
</evidence>
<dbReference type="FunFam" id="3.30.2300.10:FF:000001">
    <property type="entry name" value="THUMP domain-containing protein 1"/>
    <property type="match status" value="1"/>
</dbReference>
<dbReference type="InterPro" id="IPR004114">
    <property type="entry name" value="THUMP_dom"/>
</dbReference>
<dbReference type="PANTHER" id="PTHR13452">
    <property type="entry name" value="THUMP DOMAIN CONTAINING PROTEIN 1-RELATED"/>
    <property type="match status" value="1"/>
</dbReference>
<evidence type="ECO:0000256" key="3">
    <source>
        <dbReference type="SAM" id="MobiDB-lite"/>
    </source>
</evidence>
<dbReference type="PROSITE" id="PS51165">
    <property type="entry name" value="THUMP"/>
    <property type="match status" value="1"/>
</dbReference>
<dbReference type="VEuPathDB" id="VectorBase:SCAU000551"/>
<evidence type="ECO:0000313" key="6">
    <source>
        <dbReference type="Proteomes" id="UP000095300"/>
    </source>
</evidence>
<organism evidence="5 6">
    <name type="scientific">Stomoxys calcitrans</name>
    <name type="common">Stable fly</name>
    <name type="synonym">Conops calcitrans</name>
    <dbReference type="NCBI Taxonomy" id="35570"/>
    <lineage>
        <taxon>Eukaryota</taxon>
        <taxon>Metazoa</taxon>
        <taxon>Ecdysozoa</taxon>
        <taxon>Arthropoda</taxon>
        <taxon>Hexapoda</taxon>
        <taxon>Insecta</taxon>
        <taxon>Pterygota</taxon>
        <taxon>Neoptera</taxon>
        <taxon>Endopterygota</taxon>
        <taxon>Diptera</taxon>
        <taxon>Brachycera</taxon>
        <taxon>Muscomorpha</taxon>
        <taxon>Muscoidea</taxon>
        <taxon>Muscidae</taxon>
        <taxon>Stomoxys</taxon>
    </lineage>
</organism>
<dbReference type="AlphaFoldDB" id="A0A1I8NN75"/>
<dbReference type="PANTHER" id="PTHR13452:SF10">
    <property type="entry name" value="THUMP DOMAIN-CONTAINING PROTEIN 1"/>
    <property type="match status" value="1"/>
</dbReference>
<gene>
    <name evidence="5" type="primary">106094773</name>
</gene>
<dbReference type="CDD" id="cd11717">
    <property type="entry name" value="THUMP_THUMPD1_like"/>
    <property type="match status" value="1"/>
</dbReference>
<dbReference type="KEGG" id="scac:106094773"/>
<evidence type="ECO:0000259" key="4">
    <source>
        <dbReference type="PROSITE" id="PS51165"/>
    </source>
</evidence>
<evidence type="ECO:0000313" key="5">
    <source>
        <dbReference type="EnsemblMetazoa" id="SCAU000551-PA"/>
    </source>
</evidence>
<keyword evidence="2" id="KW-0694">RNA-binding</keyword>
<proteinExistence type="inferred from homology"/>
<dbReference type="GO" id="GO:0003723">
    <property type="term" value="F:RNA binding"/>
    <property type="evidence" value="ECO:0007669"/>
    <property type="project" value="UniProtKB-UniRule"/>
</dbReference>
<name>A0A1I8NN75_STOCA</name>
<keyword evidence="6" id="KW-1185">Reference proteome</keyword>
<dbReference type="Proteomes" id="UP000095300">
    <property type="component" value="Unassembled WGS sequence"/>
</dbReference>
<sequence length="315" mass="35770">MSAPPAKKAKFQNKKKFYQPSRKQYLEAGHKGFIATCNFNEKDCVRECYNILNQYADDLYGPEDSTAFDENNGNKQEDKKDIEVNTDDIADELQKQIDATQQKSKGSAKRRFQVVDTGATNCVFIKTTLPDPNALASRIVKDIAETRKQKTRYLLRLVPIEIVCKANNKDIVDSAGLLSDKHFLNEPTTFSIVFNKRFNNDISRDGLIKELADIIHAKNIKHKVDLKYANKSLIVEVIKGLCCLSVVDNYMGMKKYNLVELGRQTMDNDKNSIQAENVLKSELIIEEAKRAEDGAEHTNNNKEEVDNNDNNDNKI</sequence>
<dbReference type="EnsemblMetazoa" id="SCAU000551-RA">
    <property type="protein sequence ID" value="SCAU000551-PA"/>
    <property type="gene ID" value="SCAU000551"/>
</dbReference>
<dbReference type="Gene3D" id="3.30.2300.10">
    <property type="entry name" value="THUMP superfamily"/>
    <property type="match status" value="1"/>
</dbReference>
<dbReference type="SMART" id="SM00981">
    <property type="entry name" value="THUMP"/>
    <property type="match status" value="1"/>
</dbReference>